<protein>
    <recommendedName>
        <fullName evidence="3">DUF433 domain-containing protein</fullName>
    </recommendedName>
</protein>
<dbReference type="Gene3D" id="1.10.10.10">
    <property type="entry name" value="Winged helix-like DNA-binding domain superfamily/Winged helix DNA-binding domain"/>
    <property type="match status" value="1"/>
</dbReference>
<dbReference type="SUPFAM" id="SSF46689">
    <property type="entry name" value="Homeodomain-like"/>
    <property type="match status" value="1"/>
</dbReference>
<dbReference type="Proteomes" id="UP000183940">
    <property type="component" value="Unassembled WGS sequence"/>
</dbReference>
<evidence type="ECO:0000313" key="1">
    <source>
        <dbReference type="EMBL" id="OJJ13963.1"/>
    </source>
</evidence>
<dbReference type="Pfam" id="PF04255">
    <property type="entry name" value="DUF433"/>
    <property type="match status" value="1"/>
</dbReference>
<gene>
    <name evidence="1" type="ORF">BI308_25355</name>
</gene>
<dbReference type="AlphaFoldDB" id="A0A1L9QJE5"/>
<comment type="caution">
    <text evidence="1">The sequence shown here is derived from an EMBL/GenBank/DDBJ whole genome shotgun (WGS) entry which is preliminary data.</text>
</comment>
<name>A0A1L9QJE5_9CYAN</name>
<sequence length="109" mass="11780">MTSKELEEQLLTLSLAEKAAMVQRLTQSLRLSGKGITKTPGVCGGESCIAGTRIAVWLLVEAQQLGIDEAQLLQDYPHITAADLVNAWAYADAYPEEIAASIHRNNEVA</sequence>
<organism evidence="1 2">
    <name type="scientific">Roseofilum reptotaenium AO1-A</name>
    <dbReference type="NCBI Taxonomy" id="1925591"/>
    <lineage>
        <taxon>Bacteria</taxon>
        <taxon>Bacillati</taxon>
        <taxon>Cyanobacteriota</taxon>
        <taxon>Cyanophyceae</taxon>
        <taxon>Desertifilales</taxon>
        <taxon>Desertifilaceae</taxon>
        <taxon>Roseofilum</taxon>
    </lineage>
</organism>
<dbReference type="EMBL" id="MLAW01000087">
    <property type="protein sequence ID" value="OJJ13963.1"/>
    <property type="molecule type" value="Genomic_DNA"/>
</dbReference>
<evidence type="ECO:0008006" key="3">
    <source>
        <dbReference type="Google" id="ProtNLM"/>
    </source>
</evidence>
<dbReference type="InterPro" id="IPR007367">
    <property type="entry name" value="DUF433"/>
</dbReference>
<dbReference type="PANTHER" id="PTHR34849">
    <property type="entry name" value="SSL5025 PROTEIN"/>
    <property type="match status" value="1"/>
</dbReference>
<dbReference type="InterPro" id="IPR036388">
    <property type="entry name" value="WH-like_DNA-bd_sf"/>
</dbReference>
<dbReference type="InterPro" id="IPR009057">
    <property type="entry name" value="Homeodomain-like_sf"/>
</dbReference>
<reference evidence="1" key="1">
    <citation type="submission" date="2016-10" db="EMBL/GenBank/DDBJ databases">
        <title>CRISPR-Cas defence system in Roseofilum reptotaenium: evidence of a bacteriophage-cyanobacterium arms race in the coral black band disease.</title>
        <authorList>
            <person name="Buerger P."/>
            <person name="Wood-Charlson E.M."/>
            <person name="Weynberg K.D."/>
            <person name="Willis B."/>
            <person name="Van Oppen M.J."/>
        </authorList>
    </citation>
    <scope>NUCLEOTIDE SEQUENCE [LARGE SCALE GENOMIC DNA]</scope>
    <source>
        <strain evidence="1">AO1-A</strain>
    </source>
</reference>
<proteinExistence type="predicted"/>
<evidence type="ECO:0000313" key="2">
    <source>
        <dbReference type="Proteomes" id="UP000183940"/>
    </source>
</evidence>
<dbReference type="PANTHER" id="PTHR34849:SF4">
    <property type="entry name" value="SLR1209 PROTEIN"/>
    <property type="match status" value="1"/>
</dbReference>
<dbReference type="STRING" id="1925591.BI308_25355"/>
<accession>A0A1L9QJE5</accession>
<keyword evidence="2" id="KW-1185">Reference proteome</keyword>